<dbReference type="PANTHER" id="PTHR35807">
    <property type="entry name" value="TRANSCRIPTIONAL REGULATOR REDD-RELATED"/>
    <property type="match status" value="1"/>
</dbReference>
<keyword evidence="5" id="KW-1185">Reference proteome</keyword>
<dbReference type="Gene3D" id="2.130.10.10">
    <property type="entry name" value="YVTN repeat-like/Quinoprotein amine dehydrogenase"/>
    <property type="match status" value="2"/>
</dbReference>
<dbReference type="InterPro" id="IPR051677">
    <property type="entry name" value="AfsR-DnrI-RedD_regulator"/>
</dbReference>
<dbReference type="Gene3D" id="3.40.50.300">
    <property type="entry name" value="P-loop containing nucleotide triphosphate hydrolases"/>
    <property type="match status" value="1"/>
</dbReference>
<dbReference type="InterPro" id="IPR036388">
    <property type="entry name" value="WH-like_DNA-bd_sf"/>
</dbReference>
<evidence type="ECO:0000259" key="3">
    <source>
        <dbReference type="SMART" id="SM01043"/>
    </source>
</evidence>
<dbReference type="SUPFAM" id="SSF52540">
    <property type="entry name" value="P-loop containing nucleoside triphosphate hydrolases"/>
    <property type="match status" value="1"/>
</dbReference>
<organism evidence="4 5">
    <name type="scientific">Agromyces tropicus</name>
    <dbReference type="NCBI Taxonomy" id="555371"/>
    <lineage>
        <taxon>Bacteria</taxon>
        <taxon>Bacillati</taxon>
        <taxon>Actinomycetota</taxon>
        <taxon>Actinomycetes</taxon>
        <taxon>Micrococcales</taxon>
        <taxon>Microbacteriaceae</taxon>
        <taxon>Agromyces</taxon>
    </lineage>
</organism>
<sequence length="1420" mass="150777">MGIDVIGPIGSDGPPLRPRERLVLAALVVRLGESVQVEELAEAIWPDGERPSTWVKQVQADIGHVRRSIGPSHVRTTGAGYTLDIDPDEIDAVRFERLVDAARTHRESGDAARAVEGYRRALALWHGTPFEDVEDWPDGRAATERLERIRQEAEEDLARARLEAGETASVIPDLERLVAREPLREPPRALLATALYRAGRQADALALLRATRGALREELGIEPGRELDELEQAVLRHEEALDATDGPSAMRTDCPYRGLRAYDAEDAEDFHGREDEIAAIVERLEADAVVTVTGPSGSGKSSIVRAGVVPALRRRGRTVAVLTAGPGFERELRAAVEARRPHVIIVDQLEELGGGPTSPVPDAIGDLLARQSLRAEVVVTVRSDYLDVVAADARLGPLLTRSVLVVTPLGPAALRRAIEQPAIRSGLRLEPGLVELVLRDAEDAPGVLPHLSYALTETWRRREGRTLTLAGYLDAGGIPGAIAKSAERAYDGLDDAERRICHAMMLRLLAPSHDGTPVRRRIDLHALREDAGWSRVVDALAESRLVSVEGDTVVVAHESLARAWPRLAGWLAEGRDDLRVMAVVSAGADEWDAAGRSDEDLLHGARLEAAAEWCERTDPDLTARERAFLDRSTVRARDERAALVAEARRRARQNRRLRLAVAAIAVLLVGALGGAGLAATNARQAETNAAKAEEALDDARVEAIASTARALRSSDRDLAALLAAVAYRRWPDDPRTQSAMLATLAAPEGLVQSTSLPSSGTWMGAAAVPGSDLVVVAGLARDLEVRSLATGAHIAWSPAAVDALPDVIRQPIVRVSADGRVAAVSTLSDVTDDAVAAEAGWSEPGIGSGLDVVDLENGEVLTEHVDLRDRIEDLAVAPDGTRLAYVDRGRGDVVVRDAAGGEVLRLRGEVGQDTSGPEHTGTVGFVDRSTLVVAAEDGRVAWIDTGSEAVLRRTALTAASGGLRIAALGDGEVLVSGVHGTAALGIDGAILWERPATGAACDPVAAAPSRGAFFCGSPSGAIAEFDLADGTPTGRLLDTQVGAVRELWWSEADREVRYLTVGEPRIGRWHVDGVGGAAELIADGYELVAGFAPGGEHLIVARRAGDGERLSDFAVWDPLADAAVRDLPEDVADADWAGDGMVRVRSTDGRWRLLSVDDGGEHPIAASDTVFFAPVHGEVQYQLDSPTRTVWARDLETWERIGLGLTVDGMPTRVAEAPDGGTVLVSSTITSAPGSGTDGAVRTFDVLSLVDPATGTVLEHRVGFGPAAVVSGPDEVIAAGSGSLTRLDFGLEAVGTLPAPSGRPDTMTLSDDGTLLLVTTEGHGGTLYDLGSGTVMGDHLQAGGSGRTPFSLHHSGEWLIADAEGGIARWTLDPADWFSAVCTVPGRVLQPAEWETHLGYLGKYIPPCIGWTVPWEREPQ</sequence>
<dbReference type="InterPro" id="IPR049052">
    <property type="entry name" value="nSTAND1"/>
</dbReference>
<comment type="caution">
    <text evidence="4">The sequence shown here is derived from an EMBL/GenBank/DDBJ whole genome shotgun (WGS) entry which is preliminary data.</text>
</comment>
<dbReference type="Gene3D" id="1.25.40.10">
    <property type="entry name" value="Tetratricopeptide repeat domain"/>
    <property type="match status" value="1"/>
</dbReference>
<gene>
    <name evidence="4" type="ORF">GCM10009819_07980</name>
</gene>
<keyword evidence="1" id="KW-0805">Transcription regulation</keyword>
<feature type="domain" description="Bacterial transcriptional activator" evidence="3">
    <location>
        <begin position="90"/>
        <end position="235"/>
    </location>
</feature>
<dbReference type="Proteomes" id="UP001501196">
    <property type="component" value="Unassembled WGS sequence"/>
</dbReference>
<evidence type="ECO:0000313" key="4">
    <source>
        <dbReference type="EMBL" id="GAA2027048.1"/>
    </source>
</evidence>
<dbReference type="InterPro" id="IPR015943">
    <property type="entry name" value="WD40/YVTN_repeat-like_dom_sf"/>
</dbReference>
<name>A0ABN2U2Z4_9MICO</name>
<dbReference type="EMBL" id="BAAAPW010000001">
    <property type="protein sequence ID" value="GAA2027048.1"/>
    <property type="molecule type" value="Genomic_DNA"/>
</dbReference>
<keyword evidence="2" id="KW-0804">Transcription</keyword>
<dbReference type="Pfam" id="PF20703">
    <property type="entry name" value="nSTAND1"/>
    <property type="match status" value="1"/>
</dbReference>
<dbReference type="CDD" id="cd15831">
    <property type="entry name" value="BTAD"/>
    <property type="match status" value="1"/>
</dbReference>
<dbReference type="SMART" id="SM01043">
    <property type="entry name" value="BTAD"/>
    <property type="match status" value="1"/>
</dbReference>
<dbReference type="InterPro" id="IPR011990">
    <property type="entry name" value="TPR-like_helical_dom_sf"/>
</dbReference>
<evidence type="ECO:0000256" key="1">
    <source>
        <dbReference type="ARBA" id="ARBA00023015"/>
    </source>
</evidence>
<proteinExistence type="predicted"/>
<dbReference type="SUPFAM" id="SSF48452">
    <property type="entry name" value="TPR-like"/>
    <property type="match status" value="1"/>
</dbReference>
<evidence type="ECO:0000313" key="5">
    <source>
        <dbReference type="Proteomes" id="UP001501196"/>
    </source>
</evidence>
<dbReference type="InterPro" id="IPR027417">
    <property type="entry name" value="P-loop_NTPase"/>
</dbReference>
<dbReference type="Pfam" id="PF03704">
    <property type="entry name" value="BTAD"/>
    <property type="match status" value="1"/>
</dbReference>
<evidence type="ECO:0000256" key="2">
    <source>
        <dbReference type="ARBA" id="ARBA00023163"/>
    </source>
</evidence>
<protein>
    <recommendedName>
        <fullName evidence="3">Bacterial transcriptional activator domain-containing protein</fullName>
    </recommendedName>
</protein>
<dbReference type="SUPFAM" id="SSF50969">
    <property type="entry name" value="YVTN repeat-like/Quinoprotein amine dehydrogenase"/>
    <property type="match status" value="1"/>
</dbReference>
<dbReference type="RefSeq" id="WP_344369627.1">
    <property type="nucleotide sequence ID" value="NZ_BAAAPW010000001.1"/>
</dbReference>
<dbReference type="SUPFAM" id="SSF46894">
    <property type="entry name" value="C-terminal effector domain of the bipartite response regulators"/>
    <property type="match status" value="1"/>
</dbReference>
<dbReference type="InterPro" id="IPR016032">
    <property type="entry name" value="Sig_transdc_resp-reg_C-effctor"/>
</dbReference>
<dbReference type="PANTHER" id="PTHR35807:SF1">
    <property type="entry name" value="TRANSCRIPTIONAL REGULATOR REDD"/>
    <property type="match status" value="1"/>
</dbReference>
<dbReference type="Gene3D" id="1.10.10.10">
    <property type="entry name" value="Winged helix-like DNA-binding domain superfamily/Winged helix DNA-binding domain"/>
    <property type="match status" value="1"/>
</dbReference>
<accession>A0ABN2U2Z4</accession>
<reference evidence="4 5" key="1">
    <citation type="journal article" date="2019" name="Int. J. Syst. Evol. Microbiol.">
        <title>The Global Catalogue of Microorganisms (GCM) 10K type strain sequencing project: providing services to taxonomists for standard genome sequencing and annotation.</title>
        <authorList>
            <consortium name="The Broad Institute Genomics Platform"/>
            <consortium name="The Broad Institute Genome Sequencing Center for Infectious Disease"/>
            <person name="Wu L."/>
            <person name="Ma J."/>
        </authorList>
    </citation>
    <scope>NUCLEOTIDE SEQUENCE [LARGE SCALE GENOMIC DNA]</scope>
    <source>
        <strain evidence="4 5">JCM 15672</strain>
    </source>
</reference>
<dbReference type="InterPro" id="IPR005158">
    <property type="entry name" value="BTAD"/>
</dbReference>
<dbReference type="SUPFAM" id="SSF101908">
    <property type="entry name" value="Putative isomerase YbhE"/>
    <property type="match status" value="1"/>
</dbReference>
<dbReference type="InterPro" id="IPR011044">
    <property type="entry name" value="Quino_amine_DH_bsu"/>
</dbReference>